<feature type="region of interest" description="Disordered" evidence="1">
    <location>
        <begin position="1698"/>
        <end position="1778"/>
    </location>
</feature>
<dbReference type="GO" id="GO:0008289">
    <property type="term" value="F:lipid binding"/>
    <property type="evidence" value="ECO:0007669"/>
    <property type="project" value="InterPro"/>
</dbReference>
<feature type="compositionally biased region" description="Polar residues" evidence="1">
    <location>
        <begin position="75"/>
        <end position="89"/>
    </location>
</feature>
<evidence type="ECO:0000259" key="3">
    <source>
        <dbReference type="PROSITE" id="PS50848"/>
    </source>
</evidence>
<feature type="region of interest" description="Disordered" evidence="1">
    <location>
        <begin position="1367"/>
        <end position="1422"/>
    </location>
</feature>
<dbReference type="Gene3D" id="3.30.530.20">
    <property type="match status" value="3"/>
</dbReference>
<dbReference type="GeneID" id="24110716"/>
<feature type="region of interest" description="Disordered" evidence="1">
    <location>
        <begin position="1459"/>
        <end position="1489"/>
    </location>
</feature>
<dbReference type="OrthoDB" id="196858at2759"/>
<dbReference type="CDD" id="cd00177">
    <property type="entry name" value="START"/>
    <property type="match status" value="1"/>
</dbReference>
<sequence length="2090" mass="222006">MYPSTVKMDDASSLQKSKAQWLSALDEALDNFRKLVAESSSKAWKPVSLVGSSPATPNLASPSSFPTAATPSTSQNTSASLTPKGSTSRGKAREASSLRHVESIEDVSTRYYSTASPPKLADQSQAAPPASSSEPFRLGRFRPDHVAVHRKSSKGPDVYRAVSEVAYEGTADLTAFRSVLQTSETRASWDRLVQSAELVEQLDPITRINKVQYRLGWPASPRDAIVINRTLADESTLIDIATSLPRSPDAPSYLRPAPPCVRSHVHLMAWCAQVIPPDNPSTKSAATSSPLRSSPRIKLTVFWSWDLRGAWMGMPAGGLGMHLPELIKGLLNHVREISDKIPLLKNYGNCIELLSSNFDPTRDTLAAEYAVVVEDALAREAEDRAEKDLDTLHLLRSRRKLGAAVEFCLPAAEGWDVRVETKAQAASLSDLEPSESHKSASSWHAIAERPSGSQHIALTVRHDELKDVEEMMRIKVRIQRVVASSDLRLNDEPLHVAPVETRTPASLAQPLLEDTASISGISVATASTGSAASVNASTNAGHAANASRTGTPNLGFVSQINSQIRRNYIYFTSLLQEPEAKWKAVSDLRGVTVTQLDSIDPTLVVYRAEATFVGVSVWDLFSTIGNPGARTYWDKTLDDATLLTDINELSSLWHTKTKPSWPVSARDTVIIQTAYKAPSSVHIFSFSTDDRAQFPAIPQVDASTIRTQIDLRGWSVEALSPTTVHVTMLEQSDPKGWTSKSATPAAMVGAVAGVGEYAIKFGGPPVLTRMLGAKTKVSRYDHDKATFRVEYASDAPANEDLTDAPNVECEIRCDIETWASSLDLVVDPPPISISCLRRHKLSQGGGGLWLTIEHAAASLEDDSARITIRRGNSREKGTVHVNGASIKVDVDQLDDEQVQQLSRQKRSKPQRVPLDLINPSRKVTDDSVVPASADGSGGGTPSVANEAAKNQSTSQSKTSLDNETEPSEEPGKSSPALSSAGDETMQPRDNLKPLSTDPPLSAVPFSDETPRQPMTCALDVLFLLRRIHAERSPDPAGSPAGWALVTERNGLYVRRKLMESISSTVLVQRGDKVVQGLSAEDLLDVVSNPRSRKQWDDKVDSTTLLESYGDGCFTSFMTTKASFPFRGRAFHLASLTARGMPPSTLGATSPGADGVISSSASSWSGPAVYFHASASFPQQTSSFAMDRINPTHLPLGKVLIDGWILETLDPYSSTSFQIPSTRCTHVIAVDYAGSLPVAVNTMWNANLPRSVLLVEEYLKARGSIPSIKTPPPCLQVLGDGRDEDQGLVWSMNSPDRQDLLLSTSFDPVTRTYVAMSMRRAMQQSVAPSATGLLPAADIVGNGQGRSCRNSDASVTRGVAEKLAQAVNAAPGTPTVSSAAPPVNSGGEQESGLTRATSMQSIGGTSAVSASSTIRRRPSSIHTDSRNATDLILMEVEIELRHYHKGYDVQVFSEFVPRSATGANSQKSNDQVIERSATPVGSSASRSKAGEKEANLSLAMASEACRDLPVQLKVYDLPPSAVLAATLDPSARPRKHLVRVTVPTTAFLDPVEDPLTGSKAPDIPTWYTALLQQGAVLRMVVKPLTSEGGGTDSNTVGAKDSTTGVVSTFATPTGKVTVRSGDAKLDIVHVNQTSAMLQREQIGVEPMTQLRRVAPPRPKSGRKSGGAGEVAAKEDVRLPAALRRPVATRKDLLIAGAGSEAASIESKGTKMGNGSSSASGASGTGKAATSGLNSTVDTTADKANKQASSLSPNSASGSANASAAGSAPPSRSATPSAPTSAGAQIMNMFGTYPLSRLGTGSALASSLTSVSSVTARGSSVASSSSAKTNAEALAANDRAKHGAKSGEHKDKPTGTAAGDKAADAAGGGETSAGEAVAEAAANAGNTVAQLAKDGANAIGSLLSSDRRFALSTLLLVALAAFLLGSLVRSLMVGTDFVLVGTRQKPFLTGAAGLGKLTGKGEAAKRDFLELVDKAKAVGEGAGMCIVDDHRLLEVSKTFLQSYGQTPKSPLTYDDRSRRYQAENSKLKFLPPCQGCRGNRDHFEQSTVDKCQARHSTEYDLTSATVMHDEQAAALSQLPTDREVHVCNTEAF</sequence>
<dbReference type="InterPro" id="IPR051213">
    <property type="entry name" value="START_lipid_transfer"/>
</dbReference>
<feature type="compositionally biased region" description="Polar residues" evidence="1">
    <location>
        <begin position="948"/>
        <end position="961"/>
    </location>
</feature>
<name>R9PIE8_PSEHS</name>
<feature type="compositionally biased region" description="Low complexity" evidence="1">
    <location>
        <begin position="1746"/>
        <end position="1778"/>
    </location>
</feature>
<accession>R9PIE8</accession>
<evidence type="ECO:0000256" key="2">
    <source>
        <dbReference type="SAM" id="Phobius"/>
    </source>
</evidence>
<feature type="region of interest" description="Disordered" evidence="1">
    <location>
        <begin position="901"/>
        <end position="1010"/>
    </location>
</feature>
<feature type="domain" description="START" evidence="3">
    <location>
        <begin position="1041"/>
        <end position="1251"/>
    </location>
</feature>
<dbReference type="InterPro" id="IPR002913">
    <property type="entry name" value="START_lipid-bd_dom"/>
</dbReference>
<dbReference type="EMBL" id="DF238814">
    <property type="protein sequence ID" value="GAC97850.1"/>
    <property type="molecule type" value="Genomic_DNA"/>
</dbReference>
<dbReference type="PROSITE" id="PS50848">
    <property type="entry name" value="START"/>
    <property type="match status" value="2"/>
</dbReference>
<dbReference type="RefSeq" id="XP_012191437.1">
    <property type="nucleotide sequence ID" value="XM_012336047.1"/>
</dbReference>
<gene>
    <name evidence="4" type="ORF">PHSY_005438</name>
</gene>
<feature type="compositionally biased region" description="Low complexity" evidence="1">
    <location>
        <begin position="1711"/>
        <end position="1730"/>
    </location>
</feature>
<keyword evidence="2" id="KW-1133">Transmembrane helix</keyword>
<feature type="region of interest" description="Disordered" evidence="1">
    <location>
        <begin position="1645"/>
        <end position="1671"/>
    </location>
</feature>
<protein>
    <recommendedName>
        <fullName evidence="3">START domain-containing protein</fullName>
    </recommendedName>
</protein>
<feature type="compositionally biased region" description="Basic and acidic residues" evidence="1">
    <location>
        <begin position="1836"/>
        <end position="1851"/>
    </location>
</feature>
<keyword evidence="5" id="KW-1185">Reference proteome</keyword>
<proteinExistence type="predicted"/>
<evidence type="ECO:0000256" key="1">
    <source>
        <dbReference type="SAM" id="MobiDB-lite"/>
    </source>
</evidence>
<feature type="transmembrane region" description="Helical" evidence="2">
    <location>
        <begin position="1907"/>
        <end position="1926"/>
    </location>
</feature>
<feature type="region of interest" description="Disordered" evidence="1">
    <location>
        <begin position="113"/>
        <end position="141"/>
    </location>
</feature>
<feature type="compositionally biased region" description="Basic and acidic residues" evidence="1">
    <location>
        <begin position="91"/>
        <end position="100"/>
    </location>
</feature>
<feature type="compositionally biased region" description="Low complexity" evidence="1">
    <location>
        <begin position="121"/>
        <end position="133"/>
    </location>
</feature>
<evidence type="ECO:0000313" key="4">
    <source>
        <dbReference type="EMBL" id="GAC97850.1"/>
    </source>
</evidence>
<dbReference type="STRING" id="1305764.R9PIE8"/>
<dbReference type="GO" id="GO:0005737">
    <property type="term" value="C:cytoplasm"/>
    <property type="evidence" value="ECO:0007669"/>
    <property type="project" value="UniProtKB-ARBA"/>
</dbReference>
<feature type="compositionally biased region" description="Polar residues" evidence="1">
    <location>
        <begin position="50"/>
        <end position="59"/>
    </location>
</feature>
<dbReference type="eggNOG" id="KOG1739">
    <property type="taxonomic scope" value="Eukaryota"/>
</dbReference>
<feature type="domain" description="START" evidence="3">
    <location>
        <begin position="571"/>
        <end position="748"/>
    </location>
</feature>
<dbReference type="PANTHER" id="PTHR19308:SF54">
    <property type="entry name" value="START DOMAIN-CONTAINING PROTEIN"/>
    <property type="match status" value="1"/>
</dbReference>
<feature type="compositionally biased region" description="Low complexity" evidence="1">
    <location>
        <begin position="60"/>
        <end position="74"/>
    </location>
</feature>
<dbReference type="InterPro" id="IPR023393">
    <property type="entry name" value="START-like_dom_sf"/>
</dbReference>
<reference evidence="5" key="1">
    <citation type="journal article" date="2013" name="Genome Announc.">
        <title>Draft genome sequence of the basidiomycetous yeast-like fungus Pseudozyma hubeiensis SY62, which produces an abundant amount of the biosurfactant mannosylerythritol lipids.</title>
        <authorList>
            <person name="Konishi M."/>
            <person name="Hatada Y."/>
            <person name="Horiuchi J."/>
        </authorList>
    </citation>
    <scope>NUCLEOTIDE SEQUENCE [LARGE SCALE GENOMIC DNA]</scope>
    <source>
        <strain evidence="5">SY62</strain>
    </source>
</reference>
<keyword evidence="2" id="KW-0472">Membrane</keyword>
<dbReference type="HOGENOM" id="CLU_002853_0_0_1"/>
<keyword evidence="2" id="KW-0812">Transmembrane</keyword>
<dbReference type="Pfam" id="PF01852">
    <property type="entry name" value="START"/>
    <property type="match status" value="2"/>
</dbReference>
<dbReference type="SUPFAM" id="SSF55961">
    <property type="entry name" value="Bet v1-like"/>
    <property type="match status" value="3"/>
</dbReference>
<feature type="compositionally biased region" description="Polar residues" evidence="1">
    <location>
        <begin position="1460"/>
        <end position="1470"/>
    </location>
</feature>
<feature type="compositionally biased region" description="Low complexity" evidence="1">
    <location>
        <begin position="1816"/>
        <end position="1827"/>
    </location>
</feature>
<dbReference type="Proteomes" id="UP000014071">
    <property type="component" value="Unassembled WGS sequence"/>
</dbReference>
<organism evidence="4 5">
    <name type="scientific">Pseudozyma hubeiensis (strain SY62)</name>
    <name type="common">Yeast</name>
    <dbReference type="NCBI Taxonomy" id="1305764"/>
    <lineage>
        <taxon>Eukaryota</taxon>
        <taxon>Fungi</taxon>
        <taxon>Dikarya</taxon>
        <taxon>Basidiomycota</taxon>
        <taxon>Ustilaginomycotina</taxon>
        <taxon>Ustilaginomycetes</taxon>
        <taxon>Ustilaginales</taxon>
        <taxon>Ustilaginaceae</taxon>
        <taxon>Pseudozyma</taxon>
    </lineage>
</organism>
<feature type="region of interest" description="Disordered" evidence="1">
    <location>
        <begin position="1816"/>
        <end position="1868"/>
    </location>
</feature>
<feature type="compositionally biased region" description="Polar residues" evidence="1">
    <location>
        <begin position="1385"/>
        <end position="1412"/>
    </location>
</feature>
<feature type="region of interest" description="Disordered" evidence="1">
    <location>
        <begin position="39"/>
        <end position="100"/>
    </location>
</feature>
<dbReference type="PANTHER" id="PTHR19308">
    <property type="entry name" value="PHOSPHATIDYLCHOLINE TRANSFER PROTEIN"/>
    <property type="match status" value="1"/>
</dbReference>
<evidence type="ECO:0000313" key="5">
    <source>
        <dbReference type="Proteomes" id="UP000014071"/>
    </source>
</evidence>